<dbReference type="RefSeq" id="WP_169263952.1">
    <property type="nucleotide sequence ID" value="NZ_QMEC01000015.1"/>
</dbReference>
<comment type="caution">
    <text evidence="3">The sequence shown here is derived from an EMBL/GenBank/DDBJ whole genome shotgun (WGS) entry which is preliminary data.</text>
</comment>
<dbReference type="InterPro" id="IPR001296">
    <property type="entry name" value="Glyco_trans_1"/>
</dbReference>
<name>A0ABX1M595_9CYAN</name>
<dbReference type="PANTHER" id="PTHR46401">
    <property type="entry name" value="GLYCOSYLTRANSFERASE WBBK-RELATED"/>
    <property type="match status" value="1"/>
</dbReference>
<evidence type="ECO:0000313" key="3">
    <source>
        <dbReference type="EMBL" id="NMF62355.1"/>
    </source>
</evidence>
<dbReference type="Proteomes" id="UP000762253">
    <property type="component" value="Unassembled WGS sequence"/>
</dbReference>
<accession>A0ABX1M595</accession>
<protein>
    <recommendedName>
        <fullName evidence="2">Glycosyl transferase family 1 domain-containing protein</fullName>
    </recommendedName>
</protein>
<feature type="domain" description="Glycosyl transferase family 1" evidence="2">
    <location>
        <begin position="597"/>
        <end position="764"/>
    </location>
</feature>
<dbReference type="Pfam" id="PF00534">
    <property type="entry name" value="Glycos_transf_1"/>
    <property type="match status" value="2"/>
</dbReference>
<dbReference type="PANTHER" id="PTHR46401:SF2">
    <property type="entry name" value="GLYCOSYLTRANSFERASE WBBK-RELATED"/>
    <property type="match status" value="1"/>
</dbReference>
<dbReference type="SUPFAM" id="SSF53756">
    <property type="entry name" value="UDP-Glycosyltransferase/glycogen phosphorylase"/>
    <property type="match status" value="2"/>
</dbReference>
<evidence type="ECO:0000259" key="2">
    <source>
        <dbReference type="Pfam" id="PF00534"/>
    </source>
</evidence>
<keyword evidence="1" id="KW-0808">Transferase</keyword>
<evidence type="ECO:0000313" key="4">
    <source>
        <dbReference type="Proteomes" id="UP000762253"/>
    </source>
</evidence>
<gene>
    <name evidence="3" type="ORF">DP115_05945</name>
</gene>
<dbReference type="Gene3D" id="3.40.50.2000">
    <property type="entry name" value="Glycogen Phosphorylase B"/>
    <property type="match status" value="2"/>
</dbReference>
<reference evidence="3 4" key="1">
    <citation type="submission" date="2018-06" db="EMBL/GenBank/DDBJ databases">
        <title>Comparative genomics of Brasilonema spp. strains.</title>
        <authorList>
            <person name="Alvarenga D.O."/>
            <person name="Fiore M.F."/>
            <person name="Varani A.M."/>
        </authorList>
    </citation>
    <scope>NUCLEOTIDE SEQUENCE [LARGE SCALE GENOMIC DNA]</scope>
    <source>
        <strain evidence="3 4">UFV-OR1</strain>
    </source>
</reference>
<organism evidence="3 4">
    <name type="scientific">Brasilonema octagenarum UFV-OR1</name>
    <dbReference type="NCBI Taxonomy" id="417115"/>
    <lineage>
        <taxon>Bacteria</taxon>
        <taxon>Bacillati</taxon>
        <taxon>Cyanobacteriota</taxon>
        <taxon>Cyanophyceae</taxon>
        <taxon>Nostocales</taxon>
        <taxon>Scytonemataceae</taxon>
        <taxon>Brasilonema</taxon>
        <taxon>Octagenarum group</taxon>
    </lineage>
</organism>
<proteinExistence type="predicted"/>
<feature type="domain" description="Glycosyl transferase family 1" evidence="2">
    <location>
        <begin position="202"/>
        <end position="369"/>
    </location>
</feature>
<sequence>MKFLIDGQTLSTPEINRGIGVVFKRICEELVLNDITKEWYITVRNSSDMGHFSSRVQRRLIPINVSEALNRDNYTEQTNHYSELLNKVVTEFKIDAYWVPNPLMINVVLPIHLHGVTIFATISDLIPLVMPDYYIAKWPEHIKAEYKQRIETLPRWADKLIFISESAKSDFEKIDPRVGSKSIAIHLAVDHTKFWSYISPIKKSKEPYILLTGGFDPRKNMNAALEAFSYLIKDNYQEFANLKFYVVCAYSNEEKENYERLAAKLGVLDKLVLTGYIEEEELVALYQGASVFFFPSRYEGFGLPILEALACGLPVVTTKVSSIPEIIGDLAYYCSLDEPKDMAFALKAALRDCANNQSKREEFIKRAKEFTWAKTAASYFKLFTNSLLETKKTGKLQRPKIAYVSPWLPQRSGIANYSYEIVRHLKEYVDITLYVENPKECSADIFELSMKSLSTLPKDIKNYDSIIYHIGNNSKFHKAIYQMAWQYPGIVVLHEFNIHPFLADSFLGTDKESLYAEALTEAYGEQGKSSYEAVKCRCEYPEIWKFPMSHALVKRSLGAIVHSRWVKDQLQEIGDVSVVPLGSVVNTVLDTGDDRLALKRRFGIDANKFIISTFGFVNKLKRIPTILEAIKILIDKGYPVQYLIGGDLIDSSLKIEETIQSLGLSKNVTISGYLNDEDFESCIRMSDVVLNLRYPSMGESSAALMTVLSYGKACIISNYQQFAELPNSVCWKVDIDDLEVPQLVAYLEELMRNSAARKQLGKNAAFFAANYSSYQIAAKLYAGIIEKVVN</sequence>
<dbReference type="CDD" id="cd03809">
    <property type="entry name" value="GT4_MtfB-like"/>
    <property type="match status" value="1"/>
</dbReference>
<dbReference type="EMBL" id="QMEC01000015">
    <property type="protein sequence ID" value="NMF62355.1"/>
    <property type="molecule type" value="Genomic_DNA"/>
</dbReference>
<evidence type="ECO:0000256" key="1">
    <source>
        <dbReference type="ARBA" id="ARBA00022679"/>
    </source>
</evidence>
<dbReference type="CDD" id="cd03801">
    <property type="entry name" value="GT4_PimA-like"/>
    <property type="match status" value="1"/>
</dbReference>
<keyword evidence="4" id="KW-1185">Reference proteome</keyword>